<evidence type="ECO:0000256" key="2">
    <source>
        <dbReference type="SAM" id="SignalP"/>
    </source>
</evidence>
<protein>
    <submittedName>
        <fullName evidence="3">CAP22</fullName>
    </submittedName>
</protein>
<evidence type="ECO:0000313" key="4">
    <source>
        <dbReference type="Proteomes" id="UP000007174"/>
    </source>
</evidence>
<gene>
    <name evidence="3" type="ORF">CH063_15049</name>
</gene>
<dbReference type="Proteomes" id="UP000007174">
    <property type="component" value="Unassembled WGS sequence"/>
</dbReference>
<name>H1W170_COLHI</name>
<dbReference type="eggNOG" id="ENOG502RA7E">
    <property type="taxonomic scope" value="Eukaryota"/>
</dbReference>
<evidence type="ECO:0000313" key="3">
    <source>
        <dbReference type="EMBL" id="CCF46233.1"/>
    </source>
</evidence>
<keyword evidence="2" id="KW-0732">Signal</keyword>
<evidence type="ECO:0000256" key="1">
    <source>
        <dbReference type="SAM" id="MobiDB-lite"/>
    </source>
</evidence>
<feature type="region of interest" description="Disordered" evidence="1">
    <location>
        <begin position="145"/>
        <end position="214"/>
    </location>
</feature>
<dbReference type="AlphaFoldDB" id="H1W170"/>
<dbReference type="STRING" id="759273.H1W170"/>
<dbReference type="HOGENOM" id="CLU_1288829_0_0_1"/>
<proteinExistence type="predicted"/>
<feature type="compositionally biased region" description="Low complexity" evidence="1">
    <location>
        <begin position="191"/>
        <end position="207"/>
    </location>
</feature>
<feature type="compositionally biased region" description="Low complexity" evidence="1">
    <location>
        <begin position="145"/>
        <end position="164"/>
    </location>
</feature>
<reference evidence="4" key="1">
    <citation type="journal article" date="2012" name="Nat. Genet.">
        <title>Lifestyle transitions in plant pathogenic Colletotrichum fungi deciphered by genome and transcriptome analyses.</title>
        <authorList>
            <person name="O'Connell R.J."/>
            <person name="Thon M.R."/>
            <person name="Hacquard S."/>
            <person name="Amyotte S.G."/>
            <person name="Kleemann J."/>
            <person name="Torres M.F."/>
            <person name="Damm U."/>
            <person name="Buiate E.A."/>
            <person name="Epstein L."/>
            <person name="Alkan N."/>
            <person name="Altmueller J."/>
            <person name="Alvarado-Balderrama L."/>
            <person name="Bauser C.A."/>
            <person name="Becker C."/>
            <person name="Birren B.W."/>
            <person name="Chen Z."/>
            <person name="Choi J."/>
            <person name="Crouch J.A."/>
            <person name="Duvick J.P."/>
            <person name="Farman M.A."/>
            <person name="Gan P."/>
            <person name="Heiman D."/>
            <person name="Henrissat B."/>
            <person name="Howard R.J."/>
            <person name="Kabbage M."/>
            <person name="Koch C."/>
            <person name="Kracher B."/>
            <person name="Kubo Y."/>
            <person name="Law A.D."/>
            <person name="Lebrun M.-H."/>
            <person name="Lee Y.-H."/>
            <person name="Miyara I."/>
            <person name="Moore N."/>
            <person name="Neumann U."/>
            <person name="Nordstroem K."/>
            <person name="Panaccione D.G."/>
            <person name="Panstruga R."/>
            <person name="Place M."/>
            <person name="Proctor R.H."/>
            <person name="Prusky D."/>
            <person name="Rech G."/>
            <person name="Reinhardt R."/>
            <person name="Rollins J.A."/>
            <person name="Rounsley S."/>
            <person name="Schardl C.L."/>
            <person name="Schwartz D.C."/>
            <person name="Shenoy N."/>
            <person name="Shirasu K."/>
            <person name="Sikhakolli U.R."/>
            <person name="Stueber K."/>
            <person name="Sukno S.A."/>
            <person name="Sweigard J.A."/>
            <person name="Takano Y."/>
            <person name="Takahara H."/>
            <person name="Trail F."/>
            <person name="van der Does H.C."/>
            <person name="Voll L.M."/>
            <person name="Will I."/>
            <person name="Young S."/>
            <person name="Zeng Q."/>
            <person name="Zhang J."/>
            <person name="Zhou S."/>
            <person name="Dickman M.B."/>
            <person name="Schulze-Lefert P."/>
            <person name="Ver Loren van Themaat E."/>
            <person name="Ma L.-J."/>
            <person name="Vaillancourt L.J."/>
        </authorList>
    </citation>
    <scope>NUCLEOTIDE SEQUENCE [LARGE SCALE GENOMIC DNA]</scope>
    <source>
        <strain evidence="4">IMI 349063</strain>
    </source>
</reference>
<feature type="signal peptide" evidence="2">
    <location>
        <begin position="1"/>
        <end position="18"/>
    </location>
</feature>
<dbReference type="EMBL" id="CACQ02008480">
    <property type="protein sequence ID" value="CCF46233.1"/>
    <property type="molecule type" value="Genomic_DNA"/>
</dbReference>
<dbReference type="VEuPathDB" id="FungiDB:CH63R_10961"/>
<sequence length="214" mass="22162">MHAKAVALSLAAAAVVRADLRLNTNDIPQDCTAICRPIRDLGNICTVNFNIGQPGNNNNSDETQDALDAQCVCTNNSFDLKNLAPQCNACMIEKVPQDQQRSLEGIQSIMNVCELPSASGYASSSTSVANTVIVLATRLTASSQLTTTLGGGQQQTPEPTRSPFRPSPPPPSSVVDARPATPPPASPPPATTACSPPSVPSSPALSALESERGG</sequence>
<feature type="chain" id="PRO_5003555745" evidence="2">
    <location>
        <begin position="19"/>
        <end position="214"/>
    </location>
</feature>
<accession>H1W170</accession>
<feature type="compositionally biased region" description="Pro residues" evidence="1">
    <location>
        <begin position="180"/>
        <end position="190"/>
    </location>
</feature>
<organism evidence="3 4">
    <name type="scientific">Colletotrichum higginsianum (strain IMI 349063)</name>
    <name type="common">Crucifer anthracnose fungus</name>
    <dbReference type="NCBI Taxonomy" id="759273"/>
    <lineage>
        <taxon>Eukaryota</taxon>
        <taxon>Fungi</taxon>
        <taxon>Dikarya</taxon>
        <taxon>Ascomycota</taxon>
        <taxon>Pezizomycotina</taxon>
        <taxon>Sordariomycetes</taxon>
        <taxon>Hypocreomycetidae</taxon>
        <taxon>Glomerellales</taxon>
        <taxon>Glomerellaceae</taxon>
        <taxon>Colletotrichum</taxon>
        <taxon>Colletotrichum destructivum species complex</taxon>
    </lineage>
</organism>